<dbReference type="Gene3D" id="3.40.50.970">
    <property type="match status" value="1"/>
</dbReference>
<name>A0A9D1NWT5_9FIRM</name>
<dbReference type="PANTHER" id="PTHR43825">
    <property type="entry name" value="PYRUVATE DEHYDROGENASE E1 COMPONENT"/>
    <property type="match status" value="1"/>
</dbReference>
<proteinExistence type="inferred from homology"/>
<gene>
    <name evidence="5" type="ORF">IAA63_11010</name>
</gene>
<reference evidence="5" key="2">
    <citation type="journal article" date="2021" name="PeerJ">
        <title>Extensive microbial diversity within the chicken gut microbiome revealed by metagenomics and culture.</title>
        <authorList>
            <person name="Gilroy R."/>
            <person name="Ravi A."/>
            <person name="Getino M."/>
            <person name="Pursley I."/>
            <person name="Horton D.L."/>
            <person name="Alikhan N.F."/>
            <person name="Baker D."/>
            <person name="Gharbi K."/>
            <person name="Hall N."/>
            <person name="Watson M."/>
            <person name="Adriaenssens E.M."/>
            <person name="Foster-Nyarko E."/>
            <person name="Jarju S."/>
            <person name="Secka A."/>
            <person name="Antonio M."/>
            <person name="Oren A."/>
            <person name="Chaudhuri R.R."/>
            <person name="La Ragione R."/>
            <person name="Hildebrand F."/>
            <person name="Pallen M.J."/>
        </authorList>
    </citation>
    <scope>NUCLEOTIDE SEQUENCE</scope>
    <source>
        <strain evidence="5">ChiBcec2-4451</strain>
    </source>
</reference>
<dbReference type="PANTHER" id="PTHR43825:SF1">
    <property type="entry name" value="TRANSKETOLASE-LIKE PYRIMIDINE-BINDING DOMAIN-CONTAINING PROTEIN"/>
    <property type="match status" value="1"/>
</dbReference>
<dbReference type="InterPro" id="IPR033248">
    <property type="entry name" value="Transketolase_C"/>
</dbReference>
<feature type="domain" description="Transketolase-like pyrimidine-binding" evidence="4">
    <location>
        <begin position="7"/>
        <end position="172"/>
    </location>
</feature>
<dbReference type="AlphaFoldDB" id="A0A9D1NWT5"/>
<dbReference type="EMBL" id="DVON01000232">
    <property type="protein sequence ID" value="HIV13653.1"/>
    <property type="molecule type" value="Genomic_DNA"/>
</dbReference>
<dbReference type="InterPro" id="IPR051157">
    <property type="entry name" value="PDH/Transketolase"/>
</dbReference>
<evidence type="ECO:0000313" key="6">
    <source>
        <dbReference type="Proteomes" id="UP000886723"/>
    </source>
</evidence>
<reference evidence="5" key="1">
    <citation type="submission" date="2020-10" db="EMBL/GenBank/DDBJ databases">
        <authorList>
            <person name="Gilroy R."/>
        </authorList>
    </citation>
    <scope>NUCLEOTIDE SEQUENCE</scope>
    <source>
        <strain evidence="5">ChiBcec2-4451</strain>
    </source>
</reference>
<evidence type="ECO:0000256" key="3">
    <source>
        <dbReference type="ARBA" id="ARBA00023052"/>
    </source>
</evidence>
<comment type="cofactor">
    <cofactor evidence="1">
        <name>thiamine diphosphate</name>
        <dbReference type="ChEBI" id="CHEBI:58937"/>
    </cofactor>
</comment>
<dbReference type="SUPFAM" id="SSF52922">
    <property type="entry name" value="TK C-terminal domain-like"/>
    <property type="match status" value="1"/>
</dbReference>
<dbReference type="InterPro" id="IPR009014">
    <property type="entry name" value="Transketo_C/PFOR_II"/>
</dbReference>
<dbReference type="CDD" id="cd07033">
    <property type="entry name" value="TPP_PYR_DXS_TK_like"/>
    <property type="match status" value="1"/>
</dbReference>
<comment type="caution">
    <text evidence="5">The sequence shown here is derived from an EMBL/GenBank/DDBJ whole genome shotgun (WGS) entry which is preliminary data.</text>
</comment>
<dbReference type="Gene3D" id="3.40.50.920">
    <property type="match status" value="1"/>
</dbReference>
<evidence type="ECO:0000256" key="1">
    <source>
        <dbReference type="ARBA" id="ARBA00001964"/>
    </source>
</evidence>
<dbReference type="SMART" id="SM00861">
    <property type="entry name" value="Transket_pyr"/>
    <property type="match status" value="1"/>
</dbReference>
<comment type="similarity">
    <text evidence="2">Belongs to the transketolase family.</text>
</comment>
<sequence length="313" mass="32842">MSEVKKIATRESYGNALVELGAEHEEIVVLDADLAAATKTGMFKKAYPDRFIDCGIAEGNMMGVAAGLAAAGKVPFASSFAMFAAGRAFEQVRNSIGYPHLNVKIGATHAGISVGEDGATHQCNEDIALMRSIPGMTVICPADDVEAKAAVKAAYEHEGPVYMRFGRLAVPVINDRPDYKFELGKGVVLREGKDVTIIATGLCVAASLEAADLLAAEGISAKVINIHTIKPLDEELVAAAAKETGKVVTVEEHSVIGGLGSAVCDALCAKAPTPVLKIGINDVFGESGPALELLKKYGLDGEGIFRKVRDFVK</sequence>
<evidence type="ECO:0000259" key="4">
    <source>
        <dbReference type="SMART" id="SM00861"/>
    </source>
</evidence>
<evidence type="ECO:0000256" key="2">
    <source>
        <dbReference type="ARBA" id="ARBA00007131"/>
    </source>
</evidence>
<dbReference type="InterPro" id="IPR029061">
    <property type="entry name" value="THDP-binding"/>
</dbReference>
<dbReference type="Proteomes" id="UP000886723">
    <property type="component" value="Unassembled WGS sequence"/>
</dbReference>
<accession>A0A9D1NWT5</accession>
<dbReference type="InterPro" id="IPR005475">
    <property type="entry name" value="Transketolase-like_Pyr-bd"/>
</dbReference>
<evidence type="ECO:0000313" key="5">
    <source>
        <dbReference type="EMBL" id="HIV13653.1"/>
    </source>
</evidence>
<dbReference type="Pfam" id="PF02779">
    <property type="entry name" value="Transket_pyr"/>
    <property type="match status" value="1"/>
</dbReference>
<protein>
    <submittedName>
        <fullName evidence="5">Transketolase family protein</fullName>
    </submittedName>
</protein>
<keyword evidence="3" id="KW-0786">Thiamine pyrophosphate</keyword>
<dbReference type="FunFam" id="3.40.50.970:FF:000129">
    <property type="entry name" value="Transketolase"/>
    <property type="match status" value="1"/>
</dbReference>
<dbReference type="Pfam" id="PF02780">
    <property type="entry name" value="Transketolase_C"/>
    <property type="match status" value="1"/>
</dbReference>
<organism evidence="5 6">
    <name type="scientific">Candidatus Pullilachnospira stercoravium</name>
    <dbReference type="NCBI Taxonomy" id="2840913"/>
    <lineage>
        <taxon>Bacteria</taxon>
        <taxon>Bacillati</taxon>
        <taxon>Bacillota</taxon>
        <taxon>Clostridia</taxon>
        <taxon>Lachnospirales</taxon>
        <taxon>Lachnospiraceae</taxon>
        <taxon>Lachnospiraceae incertae sedis</taxon>
        <taxon>Candidatus Pullilachnospira</taxon>
    </lineage>
</organism>
<dbReference type="SUPFAM" id="SSF52518">
    <property type="entry name" value="Thiamin diphosphate-binding fold (THDP-binding)"/>
    <property type="match status" value="1"/>
</dbReference>